<evidence type="ECO:0008006" key="3">
    <source>
        <dbReference type="Google" id="ProtNLM"/>
    </source>
</evidence>
<dbReference type="AlphaFoldDB" id="A0A6C0F0F6"/>
<name>A0A6C0F0F6_9ZZZZ</name>
<dbReference type="Gene3D" id="3.90.550.20">
    <property type="match status" value="1"/>
</dbReference>
<dbReference type="Pfam" id="PF05704">
    <property type="entry name" value="Caps_synth"/>
    <property type="match status" value="1"/>
</dbReference>
<keyword evidence="1" id="KW-1133">Transmembrane helix</keyword>
<reference evidence="2" key="1">
    <citation type="journal article" date="2020" name="Nature">
        <title>Giant virus diversity and host interactions through global metagenomics.</title>
        <authorList>
            <person name="Schulz F."/>
            <person name="Roux S."/>
            <person name="Paez-Espino D."/>
            <person name="Jungbluth S."/>
            <person name="Walsh D.A."/>
            <person name="Denef V.J."/>
            <person name="McMahon K.D."/>
            <person name="Konstantinidis K.T."/>
            <person name="Eloe-Fadrosh E.A."/>
            <person name="Kyrpides N.C."/>
            <person name="Woyke T."/>
        </authorList>
    </citation>
    <scope>NUCLEOTIDE SEQUENCE</scope>
    <source>
        <strain evidence="2">GVMAG-M-3300009161-52</strain>
    </source>
</reference>
<evidence type="ECO:0000256" key="1">
    <source>
        <dbReference type="SAM" id="Phobius"/>
    </source>
</evidence>
<protein>
    <recommendedName>
        <fullName evidence="3">Capsular polysaccharide synthesis protein</fullName>
    </recommendedName>
</protein>
<keyword evidence="1" id="KW-0472">Membrane</keyword>
<accession>A0A6C0F0F6</accession>
<proteinExistence type="predicted"/>
<sequence length="260" mass="31012">MNKNYKNNKYNIIFIIFIIFFISIIIFFYYKYTKYIENFNVNNNDIEGNKIYCFWTGDNEMSSNRQKALEDLRNISECNVILVTKNNLNKYILDDVPLHPSYEYLSETHKADYLRTYFMNFHGGGYSDIKKTTGSWTNSFNDLKNSDYWICGYKEIDGGVAYGEHVDKWRELIGNVAYICKPQTPLTKEWYNEMIELLDSKLEKLKENPSKHPQDSFNENGSKYPIEWNEMLGRIFHKVSYKYKDKLLNTLPISIFENYR</sequence>
<dbReference type="EMBL" id="MN738980">
    <property type="protein sequence ID" value="QHT33890.1"/>
    <property type="molecule type" value="Genomic_DNA"/>
</dbReference>
<evidence type="ECO:0000313" key="2">
    <source>
        <dbReference type="EMBL" id="QHT33890.1"/>
    </source>
</evidence>
<dbReference type="GO" id="GO:0016757">
    <property type="term" value="F:glycosyltransferase activity"/>
    <property type="evidence" value="ECO:0007669"/>
    <property type="project" value="InterPro"/>
</dbReference>
<keyword evidence="1" id="KW-0812">Transmembrane</keyword>
<organism evidence="2">
    <name type="scientific">viral metagenome</name>
    <dbReference type="NCBI Taxonomy" id="1070528"/>
    <lineage>
        <taxon>unclassified sequences</taxon>
        <taxon>metagenomes</taxon>
        <taxon>organismal metagenomes</taxon>
    </lineage>
</organism>
<feature type="transmembrane region" description="Helical" evidence="1">
    <location>
        <begin position="12"/>
        <end position="30"/>
    </location>
</feature>
<dbReference type="InterPro" id="IPR008441">
    <property type="entry name" value="AfumC-like_glycosyl_Trfase"/>
</dbReference>